<evidence type="ECO:0000313" key="10">
    <source>
        <dbReference type="EMBL" id="AHG90492.1"/>
    </source>
</evidence>
<evidence type="ECO:0000259" key="9">
    <source>
        <dbReference type="Pfam" id="PF02308"/>
    </source>
</evidence>
<dbReference type="Pfam" id="PF02308">
    <property type="entry name" value="MgtC"/>
    <property type="match status" value="1"/>
</dbReference>
<feature type="compositionally biased region" description="Basic and acidic residues" evidence="7">
    <location>
        <begin position="169"/>
        <end position="192"/>
    </location>
</feature>
<evidence type="ECO:0000256" key="6">
    <source>
        <dbReference type="ARBA" id="ARBA00023136"/>
    </source>
</evidence>
<dbReference type="EMBL" id="CP007128">
    <property type="protein sequence ID" value="AHG90492.1"/>
    <property type="molecule type" value="Genomic_DNA"/>
</dbReference>
<evidence type="ECO:0000256" key="3">
    <source>
        <dbReference type="ARBA" id="ARBA00022475"/>
    </source>
</evidence>
<feature type="transmembrane region" description="Helical" evidence="8">
    <location>
        <begin position="129"/>
        <end position="147"/>
    </location>
</feature>
<evidence type="ECO:0000256" key="1">
    <source>
        <dbReference type="ARBA" id="ARBA00004651"/>
    </source>
</evidence>
<name>W0RJ85_9BACT</name>
<evidence type="ECO:0000256" key="7">
    <source>
        <dbReference type="SAM" id="MobiDB-lite"/>
    </source>
</evidence>
<dbReference type="GO" id="GO:0005886">
    <property type="term" value="C:plasma membrane"/>
    <property type="evidence" value="ECO:0007669"/>
    <property type="project" value="UniProtKB-SubCell"/>
</dbReference>
<dbReference type="InterPro" id="IPR049177">
    <property type="entry name" value="MgtC_SapB_SrpB_YhiD_N"/>
</dbReference>
<protein>
    <submittedName>
        <fullName evidence="10">MgtC/SapB transporter</fullName>
    </submittedName>
</protein>
<evidence type="ECO:0000256" key="5">
    <source>
        <dbReference type="ARBA" id="ARBA00022989"/>
    </source>
</evidence>
<dbReference type="Proteomes" id="UP000019151">
    <property type="component" value="Chromosome"/>
</dbReference>
<dbReference type="PATRIC" id="fig|861299.3.peg.3007"/>
<reference evidence="10 11" key="1">
    <citation type="journal article" date="2014" name="Genome Announc.">
        <title>Genome Sequence and Methylome of Soil Bacterium Gemmatirosa kalamazoonensis KBS708T, a Member of the Rarely Cultivated Gemmatimonadetes Phylum.</title>
        <authorList>
            <person name="Debruyn J.M."/>
            <person name="Radosevich M."/>
            <person name="Wommack K.E."/>
            <person name="Polson S.W."/>
            <person name="Hauser L.J."/>
            <person name="Fawaz M.N."/>
            <person name="Korlach J."/>
            <person name="Tsai Y.C."/>
        </authorList>
    </citation>
    <scope>NUCLEOTIDE SEQUENCE [LARGE SCALE GENOMIC DNA]</scope>
    <source>
        <strain evidence="10 11">KBS708</strain>
    </source>
</reference>
<dbReference type="FunCoup" id="W0RJ85">
    <property type="interactions" value="36"/>
</dbReference>
<keyword evidence="4 8" id="KW-0812">Transmembrane</keyword>
<comment type="similarity">
    <text evidence="2">Belongs to the MgtC/SapB family.</text>
</comment>
<keyword evidence="6 8" id="KW-0472">Membrane</keyword>
<dbReference type="KEGG" id="gba:J421_2955"/>
<keyword evidence="5 8" id="KW-1133">Transmembrane helix</keyword>
<feature type="region of interest" description="Disordered" evidence="7">
    <location>
        <begin position="157"/>
        <end position="192"/>
    </location>
</feature>
<comment type="subcellular location">
    <subcellularLocation>
        <location evidence="1">Cell membrane</location>
        <topology evidence="1">Multi-pass membrane protein</topology>
    </subcellularLocation>
</comment>
<dbReference type="PRINTS" id="PR01837">
    <property type="entry name" value="MGTCSAPBPROT"/>
</dbReference>
<evidence type="ECO:0000256" key="8">
    <source>
        <dbReference type="SAM" id="Phobius"/>
    </source>
</evidence>
<dbReference type="RefSeq" id="WP_025411962.1">
    <property type="nucleotide sequence ID" value="NZ_CP007128.1"/>
</dbReference>
<dbReference type="eggNOG" id="COG1285">
    <property type="taxonomic scope" value="Bacteria"/>
</dbReference>
<evidence type="ECO:0000256" key="2">
    <source>
        <dbReference type="ARBA" id="ARBA00009298"/>
    </source>
</evidence>
<keyword evidence="11" id="KW-1185">Reference proteome</keyword>
<accession>W0RJ85</accession>
<dbReference type="InterPro" id="IPR003416">
    <property type="entry name" value="MgtC/SapB/SrpB/YhiD_fam"/>
</dbReference>
<feature type="transmembrane region" description="Helical" evidence="8">
    <location>
        <begin position="74"/>
        <end position="91"/>
    </location>
</feature>
<evidence type="ECO:0000313" key="11">
    <source>
        <dbReference type="Proteomes" id="UP000019151"/>
    </source>
</evidence>
<dbReference type="AlphaFoldDB" id="W0RJ85"/>
<evidence type="ECO:0000256" key="4">
    <source>
        <dbReference type="ARBA" id="ARBA00022692"/>
    </source>
</evidence>
<dbReference type="HOGENOM" id="CLU_079292_1_1_0"/>
<keyword evidence="3" id="KW-1003">Cell membrane</keyword>
<gene>
    <name evidence="10" type="ORF">J421_2955</name>
</gene>
<dbReference type="InParanoid" id="W0RJ85"/>
<proteinExistence type="inferred from homology"/>
<feature type="domain" description="MgtC/SapB/SrpB/YhiD N-terminal" evidence="9">
    <location>
        <begin position="16"/>
        <end position="143"/>
    </location>
</feature>
<organism evidence="10 11">
    <name type="scientific">Gemmatirosa kalamazoonensis</name>
    <dbReference type="NCBI Taxonomy" id="861299"/>
    <lineage>
        <taxon>Bacteria</taxon>
        <taxon>Pseudomonadati</taxon>
        <taxon>Gemmatimonadota</taxon>
        <taxon>Gemmatimonadia</taxon>
        <taxon>Gemmatimonadales</taxon>
        <taxon>Gemmatimonadaceae</taxon>
        <taxon>Gemmatirosa</taxon>
    </lineage>
</organism>
<feature type="transmembrane region" description="Helical" evidence="8">
    <location>
        <begin position="103"/>
        <end position="123"/>
    </location>
</feature>
<sequence length="192" mass="19520">MPTDFVAGAEDALLRLSAATLIGAAVGLNRELRGKPAGMRTHALVSLGAALVILSTTLLANGGGGVDPNAVSRSIQGIVAGVGFLGGGVILKTSDRSSVRNLMTAASIWVVACLGIVCGAGQWSLAAAALALTLLVLVFGGPTEGAIRHMVLRQQRAGGSGGVGGTDASAERRRMERRRTGEHRTIDPEEDA</sequence>
<dbReference type="STRING" id="861299.J421_2955"/>
<feature type="transmembrane region" description="Helical" evidence="8">
    <location>
        <begin position="12"/>
        <end position="29"/>
    </location>
</feature>
<dbReference type="PANTHER" id="PTHR33778">
    <property type="entry name" value="PROTEIN MGTC"/>
    <property type="match status" value="1"/>
</dbReference>
<feature type="transmembrane region" description="Helical" evidence="8">
    <location>
        <begin position="41"/>
        <end position="62"/>
    </location>
</feature>
<dbReference type="PANTHER" id="PTHR33778:SF1">
    <property type="entry name" value="MAGNESIUM TRANSPORTER YHID-RELATED"/>
    <property type="match status" value="1"/>
</dbReference>